<name>A0A9D1AJK1_9FIRM</name>
<dbReference type="Proteomes" id="UP000886749">
    <property type="component" value="Unassembled WGS sequence"/>
</dbReference>
<dbReference type="GO" id="GO:0005524">
    <property type="term" value="F:ATP binding"/>
    <property type="evidence" value="ECO:0007669"/>
    <property type="project" value="UniProtKB-KW"/>
</dbReference>
<evidence type="ECO:0000313" key="2">
    <source>
        <dbReference type="Proteomes" id="UP000886749"/>
    </source>
</evidence>
<protein>
    <submittedName>
        <fullName evidence="1">ATP-binding protein</fullName>
    </submittedName>
</protein>
<comment type="caution">
    <text evidence="1">The sequence shown here is derived from an EMBL/GenBank/DDBJ whole genome shotgun (WGS) entry which is preliminary data.</text>
</comment>
<dbReference type="InterPro" id="IPR027417">
    <property type="entry name" value="P-loop_NTPase"/>
</dbReference>
<dbReference type="EMBL" id="DVGY01000152">
    <property type="protein sequence ID" value="HIR41503.1"/>
    <property type="molecule type" value="Genomic_DNA"/>
</dbReference>
<reference evidence="1" key="1">
    <citation type="submission" date="2020-10" db="EMBL/GenBank/DDBJ databases">
        <authorList>
            <person name="Gilroy R."/>
        </authorList>
    </citation>
    <scope>NUCLEOTIDE SEQUENCE</scope>
    <source>
        <strain evidence="1">CHK184-25365</strain>
    </source>
</reference>
<gene>
    <name evidence="1" type="ORF">IAB36_06735</name>
</gene>
<dbReference type="AlphaFoldDB" id="A0A9D1AJK1"/>
<keyword evidence="1" id="KW-0547">Nucleotide-binding</keyword>
<dbReference type="SUPFAM" id="SSF52540">
    <property type="entry name" value="P-loop containing nucleoside triphosphate hydrolases"/>
    <property type="match status" value="1"/>
</dbReference>
<reference evidence="1" key="2">
    <citation type="journal article" date="2021" name="PeerJ">
        <title>Extensive microbial diversity within the chicken gut microbiome revealed by metagenomics and culture.</title>
        <authorList>
            <person name="Gilroy R."/>
            <person name="Ravi A."/>
            <person name="Getino M."/>
            <person name="Pursley I."/>
            <person name="Horton D.L."/>
            <person name="Alikhan N.F."/>
            <person name="Baker D."/>
            <person name="Gharbi K."/>
            <person name="Hall N."/>
            <person name="Watson M."/>
            <person name="Adriaenssens E.M."/>
            <person name="Foster-Nyarko E."/>
            <person name="Jarju S."/>
            <person name="Secka A."/>
            <person name="Antonio M."/>
            <person name="Oren A."/>
            <person name="Chaudhuri R.R."/>
            <person name="La Ragione R."/>
            <person name="Hildebrand F."/>
            <person name="Pallen M.J."/>
        </authorList>
    </citation>
    <scope>NUCLEOTIDE SEQUENCE</scope>
    <source>
        <strain evidence="1">CHK184-25365</strain>
    </source>
</reference>
<sequence length="135" mass="14577">MIKLIVGSKGSGKTKTLISMCNDAVKNTDGCVVCIEKAMSLQFSIVPQVRLIHADAYSISGYDEFYGFISGVLAGNYDIKDIFVDGILRIGNRDLDGLGVLLDRIQALVKDEVTVVVTVSTDVENLPASVSKYLD</sequence>
<organism evidence="1 2">
    <name type="scientific">Candidatus Egerieicola pullicola</name>
    <dbReference type="NCBI Taxonomy" id="2840775"/>
    <lineage>
        <taxon>Bacteria</taxon>
        <taxon>Bacillati</taxon>
        <taxon>Bacillota</taxon>
        <taxon>Clostridia</taxon>
        <taxon>Eubacteriales</taxon>
        <taxon>Oscillospiraceae</taxon>
        <taxon>Oscillospiraceae incertae sedis</taxon>
        <taxon>Candidatus Egerieicola</taxon>
    </lineage>
</organism>
<proteinExistence type="predicted"/>
<evidence type="ECO:0000313" key="1">
    <source>
        <dbReference type="EMBL" id="HIR41503.1"/>
    </source>
</evidence>
<accession>A0A9D1AJK1</accession>
<keyword evidence="1" id="KW-0067">ATP-binding</keyword>